<dbReference type="Gene3D" id="1.20.1330.10">
    <property type="entry name" value="f41 fragment of flagellin, N-terminal domain"/>
    <property type="match status" value="1"/>
</dbReference>
<dbReference type="PANTHER" id="PTHR42792:SF2">
    <property type="entry name" value="FLAGELLIN"/>
    <property type="match status" value="1"/>
</dbReference>
<keyword evidence="6" id="KW-0282">Flagellum</keyword>
<sequence>MTSINTNTSAMTALQSLSAINNSLDETQNRISTGYRVGAASDNAAYWSIATTMRSDNKALGAVEDALGLGQAKVDTAYTGMTAAIDVVDEIKTKLVAAREPGVDKTKIQSEIKELQGQLTSIASSASFSGENWLSIGTGIAAGTKNVVASFNRAADGTVSVGTIGVDTTKTKLFDTDNTNGILDGARTGTTVVSTLALTGATTDAAISTMISDVDEAIGLMTTAASNLGAAKSRMDIQSEFVSNLRDSIEKGVGTLVDADMTEESTRLKALQTQQQLGVQALSIANSSSQSLLSLFR</sequence>
<evidence type="ECO:0000313" key="6">
    <source>
        <dbReference type="EMBL" id="EAS51704.1"/>
    </source>
</evidence>
<evidence type="ECO:0000259" key="4">
    <source>
        <dbReference type="Pfam" id="PF00669"/>
    </source>
</evidence>
<dbReference type="Pfam" id="PF00669">
    <property type="entry name" value="Flagellin_N"/>
    <property type="match status" value="1"/>
</dbReference>
<protein>
    <recommendedName>
        <fullName evidence="3">Flagellin</fullName>
    </recommendedName>
</protein>
<comment type="caution">
    <text evidence="6">The sequence shown here is derived from an EMBL/GenBank/DDBJ whole genome shotgun (WGS) entry which is preliminary data.</text>
</comment>
<evidence type="ECO:0000259" key="5">
    <source>
        <dbReference type="Pfam" id="PF00700"/>
    </source>
</evidence>
<dbReference type="PRINTS" id="PR00207">
    <property type="entry name" value="FLAGELLIN"/>
</dbReference>
<dbReference type="BioCyc" id="AURANTIMONAS:SI859A1_02520-MONOMER"/>
<dbReference type="InterPro" id="IPR001492">
    <property type="entry name" value="Flagellin"/>
</dbReference>
<dbReference type="GO" id="GO:0009288">
    <property type="term" value="C:bacterial-type flagellum"/>
    <property type="evidence" value="ECO:0007669"/>
    <property type="project" value="UniProtKB-SubCell"/>
</dbReference>
<feature type="domain" description="Flagellin N-terminal" evidence="4">
    <location>
        <begin position="4"/>
        <end position="135"/>
    </location>
</feature>
<dbReference type="AlphaFoldDB" id="Q1YLM7"/>
<dbReference type="InterPro" id="IPR046358">
    <property type="entry name" value="Flagellin_C"/>
</dbReference>
<accession>Q1YLM7</accession>
<dbReference type="Proteomes" id="UP000000321">
    <property type="component" value="Unassembled WGS sequence"/>
</dbReference>
<evidence type="ECO:0000256" key="3">
    <source>
        <dbReference type="RuleBase" id="RU362073"/>
    </source>
</evidence>
<organism evidence="6 7">
    <name type="scientific">Aurantimonas manganoxydans (strain ATCC BAA-1229 / DSM 21871 / SI85-9A1)</name>
    <dbReference type="NCBI Taxonomy" id="287752"/>
    <lineage>
        <taxon>Bacteria</taxon>
        <taxon>Pseudomonadati</taxon>
        <taxon>Pseudomonadota</taxon>
        <taxon>Alphaproteobacteria</taxon>
        <taxon>Hyphomicrobiales</taxon>
        <taxon>Aurantimonadaceae</taxon>
        <taxon>Aurantimonas</taxon>
    </lineage>
</organism>
<dbReference type="InterPro" id="IPR001029">
    <property type="entry name" value="Flagellin_N"/>
</dbReference>
<gene>
    <name evidence="6" type="ORF">SI859A1_02520</name>
</gene>
<evidence type="ECO:0000313" key="7">
    <source>
        <dbReference type="Proteomes" id="UP000000321"/>
    </source>
</evidence>
<keyword evidence="7" id="KW-1185">Reference proteome</keyword>
<reference evidence="6 7" key="1">
    <citation type="journal article" date="2008" name="Appl. Environ. Microbiol.">
        <title>Genomic insights into Mn(II) oxidation by the marine alphaproteobacterium Aurantimonas sp. strain SI85-9A1.</title>
        <authorList>
            <person name="Dick G.J."/>
            <person name="Podell S."/>
            <person name="Johnson H.A."/>
            <person name="Rivera-Espinoza Y."/>
            <person name="Bernier-Latmani R."/>
            <person name="McCarthy J.K."/>
            <person name="Torpey J.W."/>
            <person name="Clement B.G."/>
            <person name="Gaasterland T."/>
            <person name="Tebo B.M."/>
        </authorList>
    </citation>
    <scope>NUCLEOTIDE SEQUENCE [LARGE SCALE GENOMIC DNA]</scope>
    <source>
        <strain evidence="6 7">SI85-9A1</strain>
    </source>
</reference>
<dbReference type="RefSeq" id="WP_009210342.1">
    <property type="nucleotide sequence ID" value="NZ_BBWP01000002.1"/>
</dbReference>
<name>Q1YLM7_AURMS</name>
<dbReference type="GO" id="GO:0005576">
    <property type="term" value="C:extracellular region"/>
    <property type="evidence" value="ECO:0007669"/>
    <property type="project" value="UniProtKB-SubCell"/>
</dbReference>
<dbReference type="NCBIfam" id="NF009329">
    <property type="entry name" value="PRK12687.1"/>
    <property type="match status" value="1"/>
</dbReference>
<comment type="similarity">
    <text evidence="1 3">Belongs to the bacterial flagellin family.</text>
</comment>
<dbReference type="EMBL" id="AAPJ01000001">
    <property type="protein sequence ID" value="EAS51704.1"/>
    <property type="molecule type" value="Genomic_DNA"/>
</dbReference>
<evidence type="ECO:0000256" key="1">
    <source>
        <dbReference type="ARBA" id="ARBA00005709"/>
    </source>
</evidence>
<dbReference type="OrthoDB" id="8328560at2"/>
<keyword evidence="3" id="KW-0964">Secreted</keyword>
<evidence type="ECO:0000256" key="2">
    <source>
        <dbReference type="ARBA" id="ARBA00023143"/>
    </source>
</evidence>
<dbReference type="SUPFAM" id="SSF64518">
    <property type="entry name" value="Phase 1 flagellin"/>
    <property type="match status" value="1"/>
</dbReference>
<dbReference type="GO" id="GO:0005198">
    <property type="term" value="F:structural molecule activity"/>
    <property type="evidence" value="ECO:0007669"/>
    <property type="project" value="UniProtKB-UniRule"/>
</dbReference>
<feature type="domain" description="Flagellin C-terminal" evidence="5">
    <location>
        <begin position="212"/>
        <end position="296"/>
    </location>
</feature>
<comment type="subcellular location">
    <subcellularLocation>
        <location evidence="3">Secreted</location>
    </subcellularLocation>
    <subcellularLocation>
        <location evidence="3">Bacterial flagellum</location>
    </subcellularLocation>
</comment>
<keyword evidence="6" id="KW-0969">Cilium</keyword>
<comment type="function">
    <text evidence="3">Flagellin is the subunit protein which polymerizes to form the filaments of bacterial flagella.</text>
</comment>
<dbReference type="HOGENOM" id="CLU_011142_1_0_5"/>
<proteinExistence type="inferred from homology"/>
<dbReference type="Pfam" id="PF00700">
    <property type="entry name" value="Flagellin_C"/>
    <property type="match status" value="1"/>
</dbReference>
<dbReference type="PANTHER" id="PTHR42792">
    <property type="entry name" value="FLAGELLIN"/>
    <property type="match status" value="1"/>
</dbReference>
<keyword evidence="2 3" id="KW-0975">Bacterial flagellum</keyword>
<keyword evidence="6" id="KW-0966">Cell projection</keyword>